<proteinExistence type="predicted"/>
<dbReference type="Proteomes" id="UP000499080">
    <property type="component" value="Unassembled WGS sequence"/>
</dbReference>
<comment type="caution">
    <text evidence="1">The sequence shown here is derived from an EMBL/GenBank/DDBJ whole genome shotgun (WGS) entry which is preliminary data.</text>
</comment>
<evidence type="ECO:0000313" key="1">
    <source>
        <dbReference type="EMBL" id="GBM40136.1"/>
    </source>
</evidence>
<reference evidence="1 2" key="1">
    <citation type="journal article" date="2019" name="Sci. Rep.">
        <title>Orb-weaving spider Araneus ventricosus genome elucidates the spidroin gene catalogue.</title>
        <authorList>
            <person name="Kono N."/>
            <person name="Nakamura H."/>
            <person name="Ohtoshi R."/>
            <person name="Moran D.A.P."/>
            <person name="Shinohara A."/>
            <person name="Yoshida Y."/>
            <person name="Fujiwara M."/>
            <person name="Mori M."/>
            <person name="Tomita M."/>
            <person name="Arakawa K."/>
        </authorList>
    </citation>
    <scope>NUCLEOTIDE SEQUENCE [LARGE SCALE GENOMIC DNA]</scope>
</reference>
<organism evidence="1 2">
    <name type="scientific">Araneus ventricosus</name>
    <name type="common">Orbweaver spider</name>
    <name type="synonym">Epeira ventricosa</name>
    <dbReference type="NCBI Taxonomy" id="182803"/>
    <lineage>
        <taxon>Eukaryota</taxon>
        <taxon>Metazoa</taxon>
        <taxon>Ecdysozoa</taxon>
        <taxon>Arthropoda</taxon>
        <taxon>Chelicerata</taxon>
        <taxon>Arachnida</taxon>
        <taxon>Araneae</taxon>
        <taxon>Araneomorphae</taxon>
        <taxon>Entelegynae</taxon>
        <taxon>Araneoidea</taxon>
        <taxon>Araneidae</taxon>
        <taxon>Araneus</taxon>
    </lineage>
</organism>
<dbReference type="EMBL" id="BGPR01173825">
    <property type="protein sequence ID" value="GBM40136.1"/>
    <property type="molecule type" value="Genomic_DNA"/>
</dbReference>
<accession>A0A4Y2FHU2</accession>
<sequence length="84" mass="9384">MSQFSLLPKKPVLDNVSCVNRGFVVLEDTITIGEQSLYKRMDLIGQNAHIILGRTVALQSNHGAYGKPRYGCPNRLRTPAMFHV</sequence>
<name>A0A4Y2FHU2_ARAVE</name>
<protein>
    <submittedName>
        <fullName evidence="1">Uncharacterized protein</fullName>
    </submittedName>
</protein>
<dbReference type="AlphaFoldDB" id="A0A4Y2FHU2"/>
<evidence type="ECO:0000313" key="2">
    <source>
        <dbReference type="Proteomes" id="UP000499080"/>
    </source>
</evidence>
<gene>
    <name evidence="1" type="ORF">AVEN_53598_1</name>
</gene>
<keyword evidence="2" id="KW-1185">Reference proteome</keyword>